<accession>A0A9W6TAL4</accession>
<proteinExistence type="predicted"/>
<feature type="region of interest" description="Disordered" evidence="1">
    <location>
        <begin position="32"/>
        <end position="63"/>
    </location>
</feature>
<feature type="compositionally biased region" description="Basic and acidic residues" evidence="1">
    <location>
        <begin position="48"/>
        <end position="63"/>
    </location>
</feature>
<dbReference type="Proteomes" id="UP001165083">
    <property type="component" value="Unassembled WGS sequence"/>
</dbReference>
<evidence type="ECO:0000313" key="3">
    <source>
        <dbReference type="Proteomes" id="UP001165083"/>
    </source>
</evidence>
<comment type="caution">
    <text evidence="2">The sequence shown here is derived from an EMBL/GenBank/DDBJ whole genome shotgun (WGS) entry which is preliminary data.</text>
</comment>
<evidence type="ECO:0000256" key="1">
    <source>
        <dbReference type="SAM" id="MobiDB-lite"/>
    </source>
</evidence>
<organism evidence="2 3">
    <name type="scientific">Phytophthora lilii</name>
    <dbReference type="NCBI Taxonomy" id="2077276"/>
    <lineage>
        <taxon>Eukaryota</taxon>
        <taxon>Sar</taxon>
        <taxon>Stramenopiles</taxon>
        <taxon>Oomycota</taxon>
        <taxon>Peronosporomycetes</taxon>
        <taxon>Peronosporales</taxon>
        <taxon>Peronosporaceae</taxon>
        <taxon>Phytophthora</taxon>
    </lineage>
</organism>
<reference evidence="2" key="1">
    <citation type="submission" date="2023-04" db="EMBL/GenBank/DDBJ databases">
        <title>Phytophthora lilii NBRC 32176.</title>
        <authorList>
            <person name="Ichikawa N."/>
            <person name="Sato H."/>
            <person name="Tonouchi N."/>
        </authorList>
    </citation>
    <scope>NUCLEOTIDE SEQUENCE</scope>
    <source>
        <strain evidence="2">NBRC 32176</strain>
    </source>
</reference>
<dbReference type="AlphaFoldDB" id="A0A9W6TAL4"/>
<protein>
    <submittedName>
        <fullName evidence="2">Unnamed protein product</fullName>
    </submittedName>
</protein>
<name>A0A9W6TAL4_9STRA</name>
<sequence length="89" mass="9698">MTLTSFFWRHGLASVVADDDISVSSSDFGPLARTLGRGSNNTSGKKLLRQDDSDNVVDEERGGAEKLDDVVEKLVRFASSFSENSKSEN</sequence>
<gene>
    <name evidence="2" type="ORF">Plil01_000008600</name>
</gene>
<keyword evidence="3" id="KW-1185">Reference proteome</keyword>
<dbReference type="EMBL" id="BSXW01000003">
    <property type="protein sequence ID" value="GMF09156.1"/>
    <property type="molecule type" value="Genomic_DNA"/>
</dbReference>
<evidence type="ECO:0000313" key="2">
    <source>
        <dbReference type="EMBL" id="GMF09156.1"/>
    </source>
</evidence>